<accession>A0A8S9FZG1</accession>
<gene>
    <name evidence="2" type="ORF">F2Q68_00021669</name>
</gene>
<sequence>MSARGLVSIDVLVELSIVALSQVSIDVVEVVSIDVVKVVSINDAHFSLRIEHSKRVGSEKKSNSSLLLLAHDRGTKANYRFTSCLCPMIGYRLENDLLKNLHPDFRMEKFRTRLSRASCSDLVGPVDFSWRFQGINAMTREDLDGPLSMLIGCGCCRDCARCFRGAFLVLLAGLKSLHVECIFSKSVDYGDILLRPEGSGIYPPETWWRRSMTRSSCSLPPLGTSFDDSSSFDE</sequence>
<dbReference type="Proteomes" id="UP000712281">
    <property type="component" value="Unassembled WGS sequence"/>
</dbReference>
<comment type="caution">
    <text evidence="2">The sequence shown here is derived from an EMBL/GenBank/DDBJ whole genome shotgun (WGS) entry which is preliminary data.</text>
</comment>
<evidence type="ECO:0000313" key="3">
    <source>
        <dbReference type="Proteomes" id="UP000712281"/>
    </source>
</evidence>
<reference evidence="2" key="1">
    <citation type="submission" date="2019-12" db="EMBL/GenBank/DDBJ databases">
        <title>Genome sequencing and annotation of Brassica cretica.</title>
        <authorList>
            <person name="Studholme D.J."/>
            <person name="Sarris P.F."/>
        </authorList>
    </citation>
    <scope>NUCLEOTIDE SEQUENCE</scope>
    <source>
        <strain evidence="2">PFS-001/15</strain>
        <tissue evidence="2">Leaf</tissue>
    </source>
</reference>
<feature type="signal peptide" evidence="1">
    <location>
        <begin position="1"/>
        <end position="21"/>
    </location>
</feature>
<keyword evidence="1" id="KW-0732">Signal</keyword>
<proteinExistence type="predicted"/>
<evidence type="ECO:0000313" key="2">
    <source>
        <dbReference type="EMBL" id="KAF2537776.1"/>
    </source>
</evidence>
<dbReference type="EMBL" id="QGKW02002228">
    <property type="protein sequence ID" value="KAF2537776.1"/>
    <property type="molecule type" value="Genomic_DNA"/>
</dbReference>
<evidence type="ECO:0000256" key="1">
    <source>
        <dbReference type="SAM" id="SignalP"/>
    </source>
</evidence>
<name>A0A8S9FZG1_BRACR</name>
<dbReference type="AlphaFoldDB" id="A0A8S9FZG1"/>
<protein>
    <submittedName>
        <fullName evidence="2">Uncharacterized protein</fullName>
    </submittedName>
</protein>
<organism evidence="2 3">
    <name type="scientific">Brassica cretica</name>
    <name type="common">Mustard</name>
    <dbReference type="NCBI Taxonomy" id="69181"/>
    <lineage>
        <taxon>Eukaryota</taxon>
        <taxon>Viridiplantae</taxon>
        <taxon>Streptophyta</taxon>
        <taxon>Embryophyta</taxon>
        <taxon>Tracheophyta</taxon>
        <taxon>Spermatophyta</taxon>
        <taxon>Magnoliopsida</taxon>
        <taxon>eudicotyledons</taxon>
        <taxon>Gunneridae</taxon>
        <taxon>Pentapetalae</taxon>
        <taxon>rosids</taxon>
        <taxon>malvids</taxon>
        <taxon>Brassicales</taxon>
        <taxon>Brassicaceae</taxon>
        <taxon>Brassiceae</taxon>
        <taxon>Brassica</taxon>
    </lineage>
</organism>
<feature type="chain" id="PRO_5035943156" evidence="1">
    <location>
        <begin position="22"/>
        <end position="234"/>
    </location>
</feature>